<feature type="domain" description="RNA polymerase sigma-70" evidence="9">
    <location>
        <begin position="711"/>
        <end position="737"/>
    </location>
</feature>
<feature type="domain" description="RNA polymerase sigma-70" evidence="8">
    <location>
        <begin position="542"/>
        <end position="555"/>
    </location>
</feature>
<feature type="region of interest" description="Sigma-70 factor domain-3" evidence="6">
    <location>
        <begin position="597"/>
        <end position="673"/>
    </location>
</feature>
<dbReference type="PANTHER" id="PTHR30603:SF60">
    <property type="entry name" value="RNA POLYMERASE SIGMA FACTOR RPOD"/>
    <property type="match status" value="1"/>
</dbReference>
<evidence type="ECO:0000313" key="11">
    <source>
        <dbReference type="Proteomes" id="UP000292120"/>
    </source>
</evidence>
<dbReference type="SUPFAM" id="SSF88946">
    <property type="entry name" value="Sigma2 domain of RNA polymerase sigma factors"/>
    <property type="match status" value="1"/>
</dbReference>
<dbReference type="InterPro" id="IPR013325">
    <property type="entry name" value="RNA_pol_sigma_r2"/>
</dbReference>
<comment type="function">
    <text evidence="6">Sigma factors are initiation factors that promote the attachment of RNA polymerase to specific initiation sites and are then released. This sigma factor is the primary sigma factor during exponential growth.</text>
</comment>
<gene>
    <name evidence="6 10" type="primary">rpoD</name>
    <name evidence="10" type="ORF">EYS42_04145</name>
</gene>
<feature type="compositionally biased region" description="Acidic residues" evidence="7">
    <location>
        <begin position="78"/>
        <end position="107"/>
    </location>
</feature>
<evidence type="ECO:0000259" key="9">
    <source>
        <dbReference type="PROSITE" id="PS00716"/>
    </source>
</evidence>
<dbReference type="NCBIfam" id="TIGR02393">
    <property type="entry name" value="RpoD_Cterm"/>
    <property type="match status" value="1"/>
</dbReference>
<dbReference type="Gene3D" id="1.10.10.10">
    <property type="entry name" value="Winged helix-like DNA-binding domain superfamily/Winged helix DNA-binding domain"/>
    <property type="match status" value="2"/>
</dbReference>
<reference evidence="10 11" key="1">
    <citation type="submission" date="2019-02" db="EMBL/GenBank/DDBJ databases">
        <title>Aquabacterium sp. strain KMB7.</title>
        <authorList>
            <person name="Chen W.-M."/>
        </authorList>
    </citation>
    <scope>NUCLEOTIDE SEQUENCE [LARGE SCALE GENOMIC DNA]</scope>
    <source>
        <strain evidence="10 11">KMB7</strain>
    </source>
</reference>
<dbReference type="InterPro" id="IPR009042">
    <property type="entry name" value="RNA_pol_sigma70_r1_2"/>
</dbReference>
<dbReference type="Pfam" id="PF04542">
    <property type="entry name" value="Sigma70_r2"/>
    <property type="match status" value="1"/>
</dbReference>
<dbReference type="HAMAP" id="MF_00963">
    <property type="entry name" value="Sigma70_RpoD_SigA"/>
    <property type="match status" value="1"/>
</dbReference>
<feature type="region of interest" description="Sigma-70 factor domain-2" evidence="6">
    <location>
        <begin position="518"/>
        <end position="588"/>
    </location>
</feature>
<keyword evidence="1 6" id="KW-0963">Cytoplasm</keyword>
<evidence type="ECO:0000256" key="4">
    <source>
        <dbReference type="ARBA" id="ARBA00023125"/>
    </source>
</evidence>
<comment type="similarity">
    <text evidence="6">Belongs to the sigma-70 factor family. RpoD/SigA subfamily.</text>
</comment>
<dbReference type="Pfam" id="PF04546">
    <property type="entry name" value="Sigma70_ner"/>
    <property type="match status" value="1"/>
</dbReference>
<dbReference type="InterPro" id="IPR007127">
    <property type="entry name" value="RNA_pol_sigma_70_r1_1"/>
</dbReference>
<dbReference type="NCBIfam" id="TIGR02937">
    <property type="entry name" value="sigma70-ECF"/>
    <property type="match status" value="1"/>
</dbReference>
<evidence type="ECO:0000256" key="3">
    <source>
        <dbReference type="ARBA" id="ARBA00023082"/>
    </source>
</evidence>
<evidence type="ECO:0000259" key="8">
    <source>
        <dbReference type="PROSITE" id="PS00715"/>
    </source>
</evidence>
<organism evidence="10 11">
    <name type="scientific">Aquabacterium lacunae</name>
    <dbReference type="NCBI Taxonomy" id="2528630"/>
    <lineage>
        <taxon>Bacteria</taxon>
        <taxon>Pseudomonadati</taxon>
        <taxon>Pseudomonadota</taxon>
        <taxon>Betaproteobacteria</taxon>
        <taxon>Burkholderiales</taxon>
        <taxon>Aquabacterium</taxon>
    </lineage>
</organism>
<dbReference type="InterPro" id="IPR042189">
    <property type="entry name" value="RNA_pol_sigma_70_r1_1_sf"/>
</dbReference>
<evidence type="ECO:0000256" key="6">
    <source>
        <dbReference type="HAMAP-Rule" id="MF_00963"/>
    </source>
</evidence>
<dbReference type="PANTHER" id="PTHR30603">
    <property type="entry name" value="RNA POLYMERASE SIGMA FACTOR RPO"/>
    <property type="match status" value="1"/>
</dbReference>
<dbReference type="GO" id="GO:0005737">
    <property type="term" value="C:cytoplasm"/>
    <property type="evidence" value="ECO:0007669"/>
    <property type="project" value="UniProtKB-SubCell"/>
</dbReference>
<dbReference type="Pfam" id="PF00140">
    <property type="entry name" value="Sigma70_r1_2"/>
    <property type="match status" value="1"/>
</dbReference>
<dbReference type="Pfam" id="PF03979">
    <property type="entry name" value="Sigma70_r1_1"/>
    <property type="match status" value="1"/>
</dbReference>
<evidence type="ECO:0000256" key="1">
    <source>
        <dbReference type="ARBA" id="ARBA00022490"/>
    </source>
</evidence>
<dbReference type="PROSITE" id="PS00715">
    <property type="entry name" value="SIGMA70_1"/>
    <property type="match status" value="1"/>
</dbReference>
<dbReference type="CDD" id="cd06171">
    <property type="entry name" value="Sigma70_r4"/>
    <property type="match status" value="1"/>
</dbReference>
<dbReference type="InterPro" id="IPR000943">
    <property type="entry name" value="RNA_pol_sigma70"/>
</dbReference>
<dbReference type="PRINTS" id="PR00046">
    <property type="entry name" value="SIGMA70FCT"/>
</dbReference>
<feature type="compositionally biased region" description="Basic and acidic residues" evidence="7">
    <location>
        <begin position="64"/>
        <end position="77"/>
    </location>
</feature>
<proteinExistence type="inferred from homology"/>
<dbReference type="GO" id="GO:0003677">
    <property type="term" value="F:DNA binding"/>
    <property type="evidence" value="ECO:0007669"/>
    <property type="project" value="UniProtKB-UniRule"/>
</dbReference>
<keyword evidence="4 6" id="KW-0238">DNA-binding</keyword>
<dbReference type="InterPro" id="IPR028630">
    <property type="entry name" value="Sigma70_RpoD"/>
</dbReference>
<sequence>MTAKKAAKTALDDADLSAETKTKKATRKAAATADSGATEAVEATEPKKRGRKPKDASATTAAASKKDTKKETKKAAFEEEDIGDIEADLEGDVEVVEAESSDEAAEVGEDKPKAKPLRMKVSRAKERALMREFGIDDTALSEDEVNKRRQELKTLIKMGKTRGFLTHQEINDHLPEKLVEAEILEAIISMLNDMGVAVYEQAPDAATLLLTNSATTTATEEEAEEEAEAALSTVDSEFGRTTDPVRMYMREMGSVELLTREGEIEIAKRIEGGLQAMMLAISASPTTIAEILAMADKINAAEMTISEVVDGFVAADEADDYVAEEDFDEFDEEDDDDGNGGSKAMSKKLEEMKNQALAKFDNLRTQFDKMAKAFEKDGYKSASYNKAQEAISQELMTIRFTVKTIERLCDVLRSQVDDVRRCERELRKIVVDKCGMPQEHFIKQFPPNMLNLKWGEKEASAGKNYSAVLGRSLPAIQELQQKLIDLQAKAVVPIDDLKEINKRMNNGEKASRDAKKEMIEANLRLVISIAKKYTNRGLQFLDLIQEGNIGLMKAVDKFEYRRGYKFSTYATWWIRQAITRSIADQARTIRIPVHMIETINKMNRISRQHLQEFGFEPDAPTLAEKMEMPEDKIRKIMKIAKEPISMETPIGDDDDSHLGDFIEDTNNTAPIEAAMQAGLRDVVKDILDSLTPREAKVLRMRFGIEMSTDHTLEEVGKQFDVTRERIRQIEAKAIRKLKHPSRSDKLRTYLDNL</sequence>
<accession>A0A4Q9H1H8</accession>
<dbReference type="Pfam" id="PF04539">
    <property type="entry name" value="Sigma70_r3"/>
    <property type="match status" value="1"/>
</dbReference>
<dbReference type="InterPro" id="IPR007627">
    <property type="entry name" value="RNA_pol_sigma70_r2"/>
</dbReference>
<dbReference type="SUPFAM" id="SSF88659">
    <property type="entry name" value="Sigma3 and sigma4 domains of RNA polymerase sigma factors"/>
    <property type="match status" value="2"/>
</dbReference>
<dbReference type="InterPro" id="IPR007630">
    <property type="entry name" value="RNA_pol_sigma70_r4"/>
</dbReference>
<dbReference type="InterPro" id="IPR050239">
    <property type="entry name" value="Sigma-70_RNA_pol_init_factors"/>
</dbReference>
<dbReference type="NCBIfam" id="NF004208">
    <property type="entry name" value="PRK05658.1"/>
    <property type="match status" value="1"/>
</dbReference>
<dbReference type="EMBL" id="SIXI01000002">
    <property type="protein sequence ID" value="TBO32401.1"/>
    <property type="molecule type" value="Genomic_DNA"/>
</dbReference>
<evidence type="ECO:0000313" key="10">
    <source>
        <dbReference type="EMBL" id="TBO32401.1"/>
    </source>
</evidence>
<feature type="region of interest" description="Sigma-70 factor domain-4" evidence="6">
    <location>
        <begin position="686"/>
        <end position="739"/>
    </location>
</feature>
<keyword evidence="2 6" id="KW-0805">Transcription regulation</keyword>
<dbReference type="FunFam" id="1.10.10.10:FF:000004">
    <property type="entry name" value="RNA polymerase sigma factor SigA"/>
    <property type="match status" value="1"/>
</dbReference>
<feature type="compositionally biased region" description="Low complexity" evidence="7">
    <location>
        <begin position="28"/>
        <end position="40"/>
    </location>
</feature>
<comment type="subcellular location">
    <subcellularLocation>
        <location evidence="6">Cytoplasm</location>
    </subcellularLocation>
</comment>
<dbReference type="GO" id="GO:0016987">
    <property type="term" value="F:sigma factor activity"/>
    <property type="evidence" value="ECO:0007669"/>
    <property type="project" value="UniProtKB-UniRule"/>
</dbReference>
<comment type="caution">
    <text evidence="10">The sequence shown here is derived from an EMBL/GenBank/DDBJ whole genome shotgun (WGS) entry which is preliminary data.</text>
</comment>
<dbReference type="FunFam" id="1.10.10.10:FF:000002">
    <property type="entry name" value="RNA polymerase sigma factor SigA"/>
    <property type="match status" value="1"/>
</dbReference>
<dbReference type="GO" id="GO:0006352">
    <property type="term" value="P:DNA-templated transcription initiation"/>
    <property type="evidence" value="ECO:0007669"/>
    <property type="project" value="UniProtKB-UniRule"/>
</dbReference>
<feature type="region of interest" description="Disordered" evidence="7">
    <location>
        <begin position="1"/>
        <end position="119"/>
    </location>
</feature>
<evidence type="ECO:0000256" key="7">
    <source>
        <dbReference type="SAM" id="MobiDB-lite"/>
    </source>
</evidence>
<keyword evidence="11" id="KW-1185">Reference proteome</keyword>
<dbReference type="Pfam" id="PF04545">
    <property type="entry name" value="Sigma70_r4"/>
    <property type="match status" value="1"/>
</dbReference>
<dbReference type="Gene3D" id="1.10.220.120">
    <property type="entry name" value="Sigma-70 factor, region 1.1"/>
    <property type="match status" value="1"/>
</dbReference>
<evidence type="ECO:0000256" key="5">
    <source>
        <dbReference type="ARBA" id="ARBA00023163"/>
    </source>
</evidence>
<evidence type="ECO:0000256" key="2">
    <source>
        <dbReference type="ARBA" id="ARBA00023015"/>
    </source>
</evidence>
<dbReference type="PROSITE" id="PS00716">
    <property type="entry name" value="SIGMA70_2"/>
    <property type="match status" value="1"/>
</dbReference>
<dbReference type="InterPro" id="IPR036388">
    <property type="entry name" value="WH-like_DNA-bd_sf"/>
</dbReference>
<dbReference type="Proteomes" id="UP000292120">
    <property type="component" value="Unassembled WGS sequence"/>
</dbReference>
<comment type="subunit">
    <text evidence="6">Interacts transiently with the RNA polymerase catalytic core.</text>
</comment>
<dbReference type="InterPro" id="IPR007624">
    <property type="entry name" value="RNA_pol_sigma70_r3"/>
</dbReference>
<dbReference type="RefSeq" id="WP_130966615.1">
    <property type="nucleotide sequence ID" value="NZ_SIXI01000002.1"/>
</dbReference>
<dbReference type="OrthoDB" id="9809557at2"/>
<keyword evidence="5 6" id="KW-0804">Transcription</keyword>
<dbReference type="InterPro" id="IPR014284">
    <property type="entry name" value="RNA_pol_sigma-70_dom"/>
</dbReference>
<protein>
    <recommendedName>
        <fullName evidence="6">RNA polymerase sigma factor RpoD</fullName>
    </recommendedName>
    <alternativeName>
        <fullName evidence="6">Sigma-70</fullName>
    </alternativeName>
</protein>
<dbReference type="InterPro" id="IPR013324">
    <property type="entry name" value="RNA_pol_sigma_r3/r4-like"/>
</dbReference>
<keyword evidence="3 6" id="KW-0731">Sigma factor</keyword>
<dbReference type="AlphaFoldDB" id="A0A4Q9H1H8"/>
<feature type="DNA-binding region" description="H-T-H motif" evidence="6">
    <location>
        <begin position="712"/>
        <end position="731"/>
    </location>
</feature>
<dbReference type="InterPro" id="IPR012760">
    <property type="entry name" value="RNA_pol_sigma_RpoD_C"/>
</dbReference>
<dbReference type="InterPro" id="IPR007631">
    <property type="entry name" value="RNA_pol_sigma_70_non-ess"/>
</dbReference>
<name>A0A4Q9H1H8_9BURK</name>
<dbReference type="FunFam" id="1.10.601.10:FF:000002">
    <property type="entry name" value="RNA polymerase sigma factor RpoD"/>
    <property type="match status" value="1"/>
</dbReference>
<dbReference type="Gene3D" id="1.10.601.10">
    <property type="entry name" value="RNA Polymerase Primary Sigma Factor"/>
    <property type="match status" value="1"/>
</dbReference>
<feature type="short sequence motif" description="Interaction with polymerase core subunit RpoC" evidence="6">
    <location>
        <begin position="542"/>
        <end position="545"/>
    </location>
</feature>